<evidence type="ECO:0000313" key="2">
    <source>
        <dbReference type="EMBL" id="KAG2200373.1"/>
    </source>
</evidence>
<dbReference type="AlphaFoldDB" id="A0A8H7QX95"/>
<comment type="caution">
    <text evidence="2">The sequence shown here is derived from an EMBL/GenBank/DDBJ whole genome shotgun (WGS) entry which is preliminary data.</text>
</comment>
<dbReference type="Proteomes" id="UP000603453">
    <property type="component" value="Unassembled WGS sequence"/>
</dbReference>
<proteinExistence type="predicted"/>
<dbReference type="OrthoDB" id="654211at2759"/>
<name>A0A8H7QX95_9FUNG</name>
<keyword evidence="3" id="KW-1185">Reference proteome</keyword>
<reference evidence="2" key="1">
    <citation type="submission" date="2020-12" db="EMBL/GenBank/DDBJ databases">
        <title>Metabolic potential, ecology and presence of endohyphal bacteria is reflected in genomic diversity of Mucoromycotina.</title>
        <authorList>
            <person name="Muszewska A."/>
            <person name="Okrasinska A."/>
            <person name="Steczkiewicz K."/>
            <person name="Drgas O."/>
            <person name="Orlowska M."/>
            <person name="Perlinska-Lenart U."/>
            <person name="Aleksandrzak-Piekarczyk T."/>
            <person name="Szatraj K."/>
            <person name="Zielenkiewicz U."/>
            <person name="Pilsyk S."/>
            <person name="Malc E."/>
            <person name="Mieczkowski P."/>
            <person name="Kruszewska J.S."/>
            <person name="Biernat P."/>
            <person name="Pawlowska J."/>
        </authorList>
    </citation>
    <scope>NUCLEOTIDE SEQUENCE</scope>
    <source>
        <strain evidence="2">WA0000017839</strain>
    </source>
</reference>
<evidence type="ECO:0000313" key="3">
    <source>
        <dbReference type="Proteomes" id="UP000603453"/>
    </source>
</evidence>
<protein>
    <submittedName>
        <fullName evidence="2">Uncharacterized protein</fullName>
    </submittedName>
</protein>
<gene>
    <name evidence="2" type="ORF">INT47_002287</name>
</gene>
<dbReference type="EMBL" id="JAEPRD010000084">
    <property type="protein sequence ID" value="KAG2200373.1"/>
    <property type="molecule type" value="Genomic_DNA"/>
</dbReference>
<evidence type="ECO:0000256" key="1">
    <source>
        <dbReference type="SAM" id="MobiDB-lite"/>
    </source>
</evidence>
<accession>A0A8H7QX95</accession>
<feature type="compositionally biased region" description="Basic and acidic residues" evidence="1">
    <location>
        <begin position="1"/>
        <end position="19"/>
    </location>
</feature>
<sequence length="132" mass="15859">MEGLDRHVKLDHEQLEKKVPASIKKKRKLQELQQRYNDQLSDDSDDLEELPLLLEREVIQPRVTHIKNKVKKDSMMDQYKLAKAQLNYILRENEMLCDEWATTEKKLKRLRTERRVLLDALVKRGYNNEDED</sequence>
<organism evidence="2 3">
    <name type="scientific">Mucor saturninus</name>
    <dbReference type="NCBI Taxonomy" id="64648"/>
    <lineage>
        <taxon>Eukaryota</taxon>
        <taxon>Fungi</taxon>
        <taxon>Fungi incertae sedis</taxon>
        <taxon>Mucoromycota</taxon>
        <taxon>Mucoromycotina</taxon>
        <taxon>Mucoromycetes</taxon>
        <taxon>Mucorales</taxon>
        <taxon>Mucorineae</taxon>
        <taxon>Mucoraceae</taxon>
        <taxon>Mucor</taxon>
    </lineage>
</organism>
<feature type="region of interest" description="Disordered" evidence="1">
    <location>
        <begin position="1"/>
        <end position="23"/>
    </location>
</feature>